<reference evidence="2 3" key="1">
    <citation type="submission" date="2019-01" db="EMBL/GenBank/DDBJ databases">
        <title>Nocardioides guangzhouensis sp. nov., an actinobacterium isolated from soil.</title>
        <authorList>
            <person name="Fu Y."/>
            <person name="Cai Y."/>
            <person name="Lin Z."/>
            <person name="Chen P."/>
        </authorList>
    </citation>
    <scope>NUCLEOTIDE SEQUENCE [LARGE SCALE GENOMIC DNA]</scope>
    <source>
        <strain evidence="2 3">130</strain>
    </source>
</reference>
<dbReference type="AlphaFoldDB" id="A0A4V1XYB1"/>
<evidence type="ECO:0000256" key="1">
    <source>
        <dbReference type="SAM" id="MobiDB-lite"/>
    </source>
</evidence>
<gene>
    <name evidence="2" type="ORF">EKO23_21335</name>
</gene>
<organism evidence="2 3">
    <name type="scientific">Nocardioides guangzhouensis</name>
    <dbReference type="NCBI Taxonomy" id="2497878"/>
    <lineage>
        <taxon>Bacteria</taxon>
        <taxon>Bacillati</taxon>
        <taxon>Actinomycetota</taxon>
        <taxon>Actinomycetes</taxon>
        <taxon>Propionibacteriales</taxon>
        <taxon>Nocardioidaceae</taxon>
        <taxon>Nocardioides</taxon>
    </lineage>
</organism>
<accession>A0A4V1XYB1</accession>
<keyword evidence="3" id="KW-1185">Reference proteome</keyword>
<evidence type="ECO:0000313" key="3">
    <source>
        <dbReference type="Proteomes" id="UP000295198"/>
    </source>
</evidence>
<protein>
    <submittedName>
        <fullName evidence="2">Uncharacterized protein</fullName>
    </submittedName>
</protein>
<dbReference type="EMBL" id="SDKM01000044">
    <property type="protein sequence ID" value="RYP82629.1"/>
    <property type="molecule type" value="Genomic_DNA"/>
</dbReference>
<feature type="compositionally biased region" description="Basic and acidic residues" evidence="1">
    <location>
        <begin position="62"/>
        <end position="74"/>
    </location>
</feature>
<dbReference type="Proteomes" id="UP000295198">
    <property type="component" value="Unassembled WGS sequence"/>
</dbReference>
<dbReference type="RefSeq" id="WP_134720502.1">
    <property type="nucleotide sequence ID" value="NZ_SDKM01000044.1"/>
</dbReference>
<evidence type="ECO:0000313" key="2">
    <source>
        <dbReference type="EMBL" id="RYP82629.1"/>
    </source>
</evidence>
<name>A0A4V1XYB1_9ACTN</name>
<dbReference type="OrthoDB" id="3789162at2"/>
<proteinExistence type="predicted"/>
<comment type="caution">
    <text evidence="2">The sequence shown here is derived from an EMBL/GenBank/DDBJ whole genome shotgun (WGS) entry which is preliminary data.</text>
</comment>
<feature type="region of interest" description="Disordered" evidence="1">
    <location>
        <begin position="62"/>
        <end position="83"/>
    </location>
</feature>
<sequence length="83" mass="8863">MSTDDRDHISRGEIRKDAVQDALGAGIHAVEEIATIITRAVGDVAKAAGSLGTELFEIRDAARRAGREHDRPASDTEPPPDES</sequence>